<keyword evidence="1" id="KW-0238">DNA-binding</keyword>
<dbReference type="PANTHER" id="PTHR45566">
    <property type="entry name" value="HTH-TYPE TRANSCRIPTIONAL REGULATOR YHJB-RELATED"/>
    <property type="match status" value="1"/>
</dbReference>
<dbReference type="InterPro" id="IPR000792">
    <property type="entry name" value="Tscrpt_reg_LuxR_C"/>
</dbReference>
<dbReference type="Pfam" id="PF00196">
    <property type="entry name" value="GerE"/>
    <property type="match status" value="1"/>
</dbReference>
<dbReference type="PROSITE" id="PS50110">
    <property type="entry name" value="RESPONSE_REGULATORY"/>
    <property type="match status" value="1"/>
</dbReference>
<dbReference type="Proteomes" id="UP000074310">
    <property type="component" value="Unassembled WGS sequence"/>
</dbReference>
<evidence type="ECO:0000256" key="2">
    <source>
        <dbReference type="PROSITE-ProRule" id="PRU00169"/>
    </source>
</evidence>
<evidence type="ECO:0000259" key="3">
    <source>
        <dbReference type="PROSITE" id="PS50043"/>
    </source>
</evidence>
<sequence length="216" mass="22659">MVPQQRSGGRVLVADDHPLSREGLALAARAALGGATTVGVGSVVEAQAALETRLPYRMILLDLFLPDASGFSGLLTLQMYARGTPIVLVTASEEPRLAGAARALGAAGYLYKSLALDQIAQRLRRIDAGETSFPSTTPEASGVREARERIAALSNAQRGVLMALADGRANKQIAHDLAISEATVKAHMTAVFRKLGVTNRAQALLAIQPLIGGVVR</sequence>
<comment type="caution">
    <text evidence="5">The sequence shown here is derived from an EMBL/GenBank/DDBJ whole genome shotgun (WGS) entry which is preliminary data.</text>
</comment>
<gene>
    <name evidence="5" type="ORF">NS334_06520</name>
</gene>
<dbReference type="GO" id="GO:0006355">
    <property type="term" value="P:regulation of DNA-templated transcription"/>
    <property type="evidence" value="ECO:0007669"/>
    <property type="project" value="InterPro"/>
</dbReference>
<evidence type="ECO:0000256" key="1">
    <source>
        <dbReference type="ARBA" id="ARBA00023125"/>
    </source>
</evidence>
<accession>A0A147I5T5</accession>
<dbReference type="PRINTS" id="PR00038">
    <property type="entry name" value="HTHLUXR"/>
</dbReference>
<evidence type="ECO:0000259" key="4">
    <source>
        <dbReference type="PROSITE" id="PS50110"/>
    </source>
</evidence>
<keyword evidence="2" id="KW-0597">Phosphoprotein</keyword>
<name>A0A147I5T5_9SPHN</name>
<dbReference type="Gene3D" id="3.40.50.2300">
    <property type="match status" value="1"/>
</dbReference>
<dbReference type="SMART" id="SM00448">
    <property type="entry name" value="REC"/>
    <property type="match status" value="1"/>
</dbReference>
<dbReference type="PROSITE" id="PS50043">
    <property type="entry name" value="HTH_LUXR_2"/>
    <property type="match status" value="1"/>
</dbReference>
<dbReference type="InterPro" id="IPR011006">
    <property type="entry name" value="CheY-like_superfamily"/>
</dbReference>
<reference evidence="5 6" key="1">
    <citation type="journal article" date="2016" name="Front. Microbiol.">
        <title>Genomic Resource of Rice Seed Associated Bacteria.</title>
        <authorList>
            <person name="Midha S."/>
            <person name="Bansal K."/>
            <person name="Sharma S."/>
            <person name="Kumar N."/>
            <person name="Patil P.P."/>
            <person name="Chaudhry V."/>
            <person name="Patil P.B."/>
        </authorList>
    </citation>
    <scope>NUCLEOTIDE SEQUENCE [LARGE SCALE GENOMIC DNA]</scope>
    <source>
        <strain evidence="5 6">NS334</strain>
    </source>
</reference>
<dbReference type="SUPFAM" id="SSF52172">
    <property type="entry name" value="CheY-like"/>
    <property type="match status" value="1"/>
</dbReference>
<dbReference type="InterPro" id="IPR016032">
    <property type="entry name" value="Sig_transdc_resp-reg_C-effctor"/>
</dbReference>
<dbReference type="EMBL" id="LDTB01000014">
    <property type="protein sequence ID" value="KTT73917.1"/>
    <property type="molecule type" value="Genomic_DNA"/>
</dbReference>
<dbReference type="PROSITE" id="PS00622">
    <property type="entry name" value="HTH_LUXR_1"/>
    <property type="match status" value="1"/>
</dbReference>
<dbReference type="GO" id="GO:0003677">
    <property type="term" value="F:DNA binding"/>
    <property type="evidence" value="ECO:0007669"/>
    <property type="project" value="UniProtKB-KW"/>
</dbReference>
<feature type="domain" description="Response regulatory" evidence="4">
    <location>
        <begin position="10"/>
        <end position="127"/>
    </location>
</feature>
<dbReference type="GO" id="GO:0000160">
    <property type="term" value="P:phosphorelay signal transduction system"/>
    <property type="evidence" value="ECO:0007669"/>
    <property type="project" value="InterPro"/>
</dbReference>
<dbReference type="OrthoDB" id="9814495at2"/>
<dbReference type="PATRIC" id="fig|869719.3.peg.767"/>
<feature type="domain" description="HTH luxR-type" evidence="3">
    <location>
        <begin position="146"/>
        <end position="210"/>
    </location>
</feature>
<dbReference type="Pfam" id="PF00072">
    <property type="entry name" value="Response_reg"/>
    <property type="match status" value="1"/>
</dbReference>
<dbReference type="CDD" id="cd06170">
    <property type="entry name" value="LuxR_C_like"/>
    <property type="match status" value="1"/>
</dbReference>
<dbReference type="SUPFAM" id="SSF46894">
    <property type="entry name" value="C-terminal effector domain of the bipartite response regulators"/>
    <property type="match status" value="1"/>
</dbReference>
<dbReference type="AlphaFoldDB" id="A0A147I5T5"/>
<keyword evidence="6" id="KW-1185">Reference proteome</keyword>
<proteinExistence type="predicted"/>
<dbReference type="InterPro" id="IPR036388">
    <property type="entry name" value="WH-like_DNA-bd_sf"/>
</dbReference>
<dbReference type="SMART" id="SM00421">
    <property type="entry name" value="HTH_LUXR"/>
    <property type="match status" value="1"/>
</dbReference>
<organism evidence="5 6">
    <name type="scientific">Sphingomonas endophytica</name>
    <dbReference type="NCBI Taxonomy" id="869719"/>
    <lineage>
        <taxon>Bacteria</taxon>
        <taxon>Pseudomonadati</taxon>
        <taxon>Pseudomonadota</taxon>
        <taxon>Alphaproteobacteria</taxon>
        <taxon>Sphingomonadales</taxon>
        <taxon>Sphingomonadaceae</taxon>
        <taxon>Sphingomonas</taxon>
    </lineage>
</organism>
<evidence type="ECO:0000313" key="6">
    <source>
        <dbReference type="Proteomes" id="UP000074310"/>
    </source>
</evidence>
<feature type="modified residue" description="4-aspartylphosphate" evidence="2">
    <location>
        <position position="62"/>
    </location>
</feature>
<dbReference type="InterPro" id="IPR001789">
    <property type="entry name" value="Sig_transdc_resp-reg_receiver"/>
</dbReference>
<dbReference type="PANTHER" id="PTHR45566:SF1">
    <property type="entry name" value="HTH-TYPE TRANSCRIPTIONAL REGULATOR YHJB-RELATED"/>
    <property type="match status" value="1"/>
</dbReference>
<evidence type="ECO:0000313" key="5">
    <source>
        <dbReference type="EMBL" id="KTT73917.1"/>
    </source>
</evidence>
<dbReference type="InterPro" id="IPR051015">
    <property type="entry name" value="EvgA-like"/>
</dbReference>
<protein>
    <submittedName>
        <fullName evidence="5">LuxR family transcriptional regulator</fullName>
    </submittedName>
</protein>
<dbReference type="Gene3D" id="1.10.10.10">
    <property type="entry name" value="Winged helix-like DNA-binding domain superfamily/Winged helix DNA-binding domain"/>
    <property type="match status" value="1"/>
</dbReference>